<dbReference type="Ensembl" id="ENSOSUT00000003338.1">
    <property type="protein sequence ID" value="ENSOSUP00000003243.1"/>
    <property type="gene ID" value="ENSOSUG00000002283.1"/>
</dbReference>
<evidence type="ECO:0000313" key="2">
    <source>
        <dbReference type="Ensembl" id="ENSOSUP00000003243.1"/>
    </source>
</evidence>
<feature type="compositionally biased region" description="Low complexity" evidence="1">
    <location>
        <begin position="62"/>
        <end position="89"/>
    </location>
</feature>
<feature type="region of interest" description="Disordered" evidence="1">
    <location>
        <begin position="45"/>
        <end position="89"/>
    </location>
</feature>
<dbReference type="AlphaFoldDB" id="A0A8C8AES0"/>
<feature type="compositionally biased region" description="Polar residues" evidence="1">
    <location>
        <begin position="46"/>
        <end position="55"/>
    </location>
</feature>
<accession>A0A8C8AES0</accession>
<name>A0A8C8AES0_9STRI</name>
<proteinExistence type="predicted"/>
<keyword evidence="3" id="KW-1185">Reference proteome</keyword>
<protein>
    <submittedName>
        <fullName evidence="2">Uncharacterized protein</fullName>
    </submittedName>
</protein>
<dbReference type="Proteomes" id="UP000694552">
    <property type="component" value="Unplaced"/>
</dbReference>
<reference evidence="2" key="2">
    <citation type="submission" date="2025-09" db="UniProtKB">
        <authorList>
            <consortium name="Ensembl"/>
        </authorList>
    </citation>
    <scope>IDENTIFICATION</scope>
</reference>
<reference evidence="2" key="1">
    <citation type="submission" date="2025-08" db="UniProtKB">
        <authorList>
            <consortium name="Ensembl"/>
        </authorList>
    </citation>
    <scope>IDENTIFICATION</scope>
</reference>
<evidence type="ECO:0000256" key="1">
    <source>
        <dbReference type="SAM" id="MobiDB-lite"/>
    </source>
</evidence>
<sequence length="89" mass="9597">DKGVGKGNMKYHPKVTFRALLSLACWGRGVKHFSGLIYNTEGVLGSKSQTPSYTENAKRKTLTTTQGPGRTRQQFPQAPSQPPAGFGSS</sequence>
<organism evidence="2 3">
    <name type="scientific">Otus sunia</name>
    <name type="common">Oriental scops-owl</name>
    <dbReference type="NCBI Taxonomy" id="257818"/>
    <lineage>
        <taxon>Eukaryota</taxon>
        <taxon>Metazoa</taxon>
        <taxon>Chordata</taxon>
        <taxon>Craniata</taxon>
        <taxon>Vertebrata</taxon>
        <taxon>Euteleostomi</taxon>
        <taxon>Archelosauria</taxon>
        <taxon>Archosauria</taxon>
        <taxon>Dinosauria</taxon>
        <taxon>Saurischia</taxon>
        <taxon>Theropoda</taxon>
        <taxon>Coelurosauria</taxon>
        <taxon>Aves</taxon>
        <taxon>Neognathae</taxon>
        <taxon>Neoaves</taxon>
        <taxon>Telluraves</taxon>
        <taxon>Strigiformes</taxon>
        <taxon>Strigidae</taxon>
        <taxon>Otus</taxon>
    </lineage>
</organism>
<evidence type="ECO:0000313" key="3">
    <source>
        <dbReference type="Proteomes" id="UP000694552"/>
    </source>
</evidence>